<dbReference type="HAMAP" id="MF_00014">
    <property type="entry name" value="Ribosome_mat_RimM"/>
    <property type="match status" value="1"/>
</dbReference>
<evidence type="ECO:0000256" key="4">
    <source>
        <dbReference type="ARBA" id="ARBA00023186"/>
    </source>
</evidence>
<dbReference type="Pfam" id="PF01782">
    <property type="entry name" value="RimM"/>
    <property type="match status" value="1"/>
</dbReference>
<dbReference type="GO" id="GO:0005840">
    <property type="term" value="C:ribosome"/>
    <property type="evidence" value="ECO:0007669"/>
    <property type="project" value="InterPro"/>
</dbReference>
<dbReference type="InterPro" id="IPR056792">
    <property type="entry name" value="PRC_RimM"/>
</dbReference>
<comment type="similarity">
    <text evidence="5">Belongs to the RimM family.</text>
</comment>
<evidence type="ECO:0000256" key="5">
    <source>
        <dbReference type="HAMAP-Rule" id="MF_00014"/>
    </source>
</evidence>
<dbReference type="Gene3D" id="2.30.30.240">
    <property type="entry name" value="PRC-barrel domain"/>
    <property type="match status" value="1"/>
</dbReference>
<dbReference type="SUPFAM" id="SSF50447">
    <property type="entry name" value="Translation proteins"/>
    <property type="match status" value="1"/>
</dbReference>
<evidence type="ECO:0000313" key="8">
    <source>
        <dbReference type="EMBL" id="MBS6941296.1"/>
    </source>
</evidence>
<keyword evidence="1 5" id="KW-0963">Cytoplasm</keyword>
<dbReference type="Gene3D" id="2.40.30.60">
    <property type="entry name" value="RimM"/>
    <property type="match status" value="1"/>
</dbReference>
<evidence type="ECO:0000259" key="6">
    <source>
        <dbReference type="Pfam" id="PF01782"/>
    </source>
</evidence>
<dbReference type="Proteomes" id="UP000727506">
    <property type="component" value="Unassembled WGS sequence"/>
</dbReference>
<comment type="function">
    <text evidence="5">An accessory protein needed during the final step in the assembly of 30S ribosomal subunit, possibly for assembly of the head region. Essential for efficient processing of 16S rRNA. May be needed both before and after RbfA during the maturation of 16S rRNA. It has affinity for free ribosomal 30S subunits but not for 70S ribosomes.</text>
</comment>
<dbReference type="InterPro" id="IPR011961">
    <property type="entry name" value="RimM"/>
</dbReference>
<evidence type="ECO:0000256" key="1">
    <source>
        <dbReference type="ARBA" id="ARBA00022490"/>
    </source>
</evidence>
<keyword evidence="3 5" id="KW-0698">rRNA processing</keyword>
<dbReference type="SUPFAM" id="SSF50346">
    <property type="entry name" value="PRC-barrel domain"/>
    <property type="match status" value="1"/>
</dbReference>
<evidence type="ECO:0000256" key="3">
    <source>
        <dbReference type="ARBA" id="ARBA00022552"/>
    </source>
</evidence>
<evidence type="ECO:0000259" key="7">
    <source>
        <dbReference type="Pfam" id="PF24986"/>
    </source>
</evidence>
<dbReference type="GO" id="GO:0006364">
    <property type="term" value="P:rRNA processing"/>
    <property type="evidence" value="ECO:0007669"/>
    <property type="project" value="UniProtKB-UniRule"/>
</dbReference>
<accession>A0A943YYH2</accession>
<dbReference type="AlphaFoldDB" id="A0A943YYH2"/>
<dbReference type="EMBL" id="JAGZSV010000154">
    <property type="protein sequence ID" value="MBS6941296.1"/>
    <property type="molecule type" value="Genomic_DNA"/>
</dbReference>
<dbReference type="PANTHER" id="PTHR33692">
    <property type="entry name" value="RIBOSOME MATURATION FACTOR RIMM"/>
    <property type="match status" value="1"/>
</dbReference>
<dbReference type="GO" id="GO:0043022">
    <property type="term" value="F:ribosome binding"/>
    <property type="evidence" value="ECO:0007669"/>
    <property type="project" value="InterPro"/>
</dbReference>
<reference evidence="8" key="1">
    <citation type="submission" date="2021-02" db="EMBL/GenBank/DDBJ databases">
        <title>Infant gut strain persistence is associated with maternal origin, phylogeny, and functional potential including surface adhesion and iron acquisition.</title>
        <authorList>
            <person name="Lou Y.C."/>
        </authorList>
    </citation>
    <scope>NUCLEOTIDE SEQUENCE</scope>
    <source>
        <strain evidence="8">L2_039_000G1_dasL2_039_000G1_concoct_11</strain>
    </source>
</reference>
<dbReference type="InterPro" id="IPR036976">
    <property type="entry name" value="RimM_N_sf"/>
</dbReference>
<protein>
    <recommendedName>
        <fullName evidence="5">Ribosome maturation factor RimM</fullName>
    </recommendedName>
</protein>
<organism evidence="8 9">
    <name type="scientific">Slackia piriformis</name>
    <dbReference type="NCBI Taxonomy" id="626934"/>
    <lineage>
        <taxon>Bacteria</taxon>
        <taxon>Bacillati</taxon>
        <taxon>Actinomycetota</taxon>
        <taxon>Coriobacteriia</taxon>
        <taxon>Eggerthellales</taxon>
        <taxon>Eggerthellaceae</taxon>
        <taxon>Slackia</taxon>
    </lineage>
</organism>
<dbReference type="InterPro" id="IPR011033">
    <property type="entry name" value="PRC_barrel-like_sf"/>
</dbReference>
<feature type="domain" description="RimM N-terminal" evidence="6">
    <location>
        <begin position="8"/>
        <end position="90"/>
    </location>
</feature>
<dbReference type="InterPro" id="IPR002676">
    <property type="entry name" value="RimM_N"/>
</dbReference>
<keyword evidence="4 5" id="KW-0143">Chaperone</keyword>
<comment type="caution">
    <text evidence="8">The sequence shown here is derived from an EMBL/GenBank/DDBJ whole genome shotgun (WGS) entry which is preliminary data.</text>
</comment>
<comment type="subunit">
    <text evidence="5">Binds ribosomal protein uS19.</text>
</comment>
<keyword evidence="2 5" id="KW-0690">Ribosome biogenesis</keyword>
<dbReference type="Pfam" id="PF24986">
    <property type="entry name" value="PRC_RimM"/>
    <property type="match status" value="1"/>
</dbReference>
<evidence type="ECO:0000256" key="2">
    <source>
        <dbReference type="ARBA" id="ARBA00022517"/>
    </source>
</evidence>
<comment type="domain">
    <text evidence="5">The PRC barrel domain binds ribosomal protein uS19.</text>
</comment>
<dbReference type="GO" id="GO:0005737">
    <property type="term" value="C:cytoplasm"/>
    <property type="evidence" value="ECO:0007669"/>
    <property type="project" value="UniProtKB-SubCell"/>
</dbReference>
<dbReference type="InterPro" id="IPR009000">
    <property type="entry name" value="Transl_B-barrel_sf"/>
</dbReference>
<gene>
    <name evidence="5" type="primary">rimM</name>
    <name evidence="8" type="ORF">KH142_07475</name>
</gene>
<comment type="subcellular location">
    <subcellularLocation>
        <location evidence="5">Cytoplasm</location>
    </subcellularLocation>
</comment>
<dbReference type="GO" id="GO:0042274">
    <property type="term" value="P:ribosomal small subunit biogenesis"/>
    <property type="evidence" value="ECO:0007669"/>
    <property type="project" value="UniProtKB-UniRule"/>
</dbReference>
<evidence type="ECO:0000313" key="9">
    <source>
        <dbReference type="Proteomes" id="UP000727506"/>
    </source>
</evidence>
<name>A0A943YYH2_9ACTN</name>
<proteinExistence type="inferred from homology"/>
<dbReference type="PANTHER" id="PTHR33692:SF1">
    <property type="entry name" value="RIBOSOME MATURATION FACTOR RIMM"/>
    <property type="match status" value="1"/>
</dbReference>
<sequence length="187" mass="20414">MARRWADVAELIATQGLKGRLVARSVRGLPFLLSEGSAVFFVPPTLDGPRCARVRSVQHLGAGEYAVEFDKVRDRDAAELIAGSHCLISYDDLPDDFEDILHANAEYLEGFLVVDRTLGDIGRIVDVRDMPTQELLVVEGIAGEAMIPLVEDFIVDFDDDARVLTMDLPAGLVPLDTRACESAESDA</sequence>
<feature type="domain" description="Ribosome maturation factor RimM PRC barrel" evidence="7">
    <location>
        <begin position="108"/>
        <end position="172"/>
    </location>
</feature>